<dbReference type="AlphaFoldDB" id="A0A1G8TLE8"/>
<dbReference type="EMBL" id="FNEM01000008">
    <property type="protein sequence ID" value="SDJ41715.1"/>
    <property type="molecule type" value="Genomic_DNA"/>
</dbReference>
<name>A0A1G8TLE8_9GAMM</name>
<proteinExistence type="predicted"/>
<reference evidence="2" key="1">
    <citation type="submission" date="2016-10" db="EMBL/GenBank/DDBJ databases">
        <authorList>
            <person name="Varghese N."/>
            <person name="Submissions S."/>
        </authorList>
    </citation>
    <scope>NUCLEOTIDE SEQUENCE [LARGE SCALE GENOMIC DNA]</scope>
    <source>
        <strain evidence="2">DSM 23317</strain>
    </source>
</reference>
<keyword evidence="2" id="KW-1185">Reference proteome</keyword>
<dbReference type="OrthoDB" id="6401420at2"/>
<organism evidence="1 2">
    <name type="scientific">Ferrimonas sediminum</name>
    <dbReference type="NCBI Taxonomy" id="718193"/>
    <lineage>
        <taxon>Bacteria</taxon>
        <taxon>Pseudomonadati</taxon>
        <taxon>Pseudomonadota</taxon>
        <taxon>Gammaproteobacteria</taxon>
        <taxon>Alteromonadales</taxon>
        <taxon>Ferrimonadaceae</taxon>
        <taxon>Ferrimonas</taxon>
    </lineage>
</organism>
<evidence type="ECO:0000313" key="1">
    <source>
        <dbReference type="EMBL" id="SDJ41715.1"/>
    </source>
</evidence>
<dbReference type="Proteomes" id="UP000199527">
    <property type="component" value="Unassembled WGS sequence"/>
</dbReference>
<protein>
    <submittedName>
        <fullName evidence="1">Uncharacterized protein</fullName>
    </submittedName>
</protein>
<sequence length="70" mass="7644">MSQKLVITLDEKSTEEYLRQASVLTKAEVDNDIEPSGMLLTVEVAPAHYDSVAYMNGKELGEVSVTLVAD</sequence>
<accession>A0A1G8TLE8</accession>
<evidence type="ECO:0000313" key="2">
    <source>
        <dbReference type="Proteomes" id="UP000199527"/>
    </source>
</evidence>
<dbReference type="RefSeq" id="WP_090365251.1">
    <property type="nucleotide sequence ID" value="NZ_FNEM01000008.1"/>
</dbReference>
<gene>
    <name evidence="1" type="ORF">SAMN04488540_1086</name>
</gene>